<evidence type="ECO:0000313" key="2">
    <source>
        <dbReference type="Proteomes" id="UP000475117"/>
    </source>
</evidence>
<dbReference type="Proteomes" id="UP000475117">
    <property type="component" value="Chromosome"/>
</dbReference>
<evidence type="ECO:0000313" key="1">
    <source>
        <dbReference type="EMBL" id="QQL44123.1"/>
    </source>
</evidence>
<keyword evidence="2" id="KW-1185">Reference proteome</keyword>
<dbReference type="EMBL" id="CP066776">
    <property type="protein sequence ID" value="QQL44123.1"/>
    <property type="molecule type" value="Genomic_DNA"/>
</dbReference>
<proteinExistence type="predicted"/>
<dbReference type="KEGG" id="soa:G3M56_009470"/>
<name>A0A6B3LAD2_9BACT</name>
<accession>A0A6B3LAD2</accession>
<dbReference type="RefSeq" id="WP_164362552.1">
    <property type="nucleotide sequence ID" value="NZ_CP066776.1"/>
</dbReference>
<protein>
    <submittedName>
        <fullName evidence="1">Uncharacterized protein</fullName>
    </submittedName>
</protein>
<organism evidence="1 2">
    <name type="scientific">Sulfuriroseicoccus oceanibius</name>
    <dbReference type="NCBI Taxonomy" id="2707525"/>
    <lineage>
        <taxon>Bacteria</taxon>
        <taxon>Pseudomonadati</taxon>
        <taxon>Verrucomicrobiota</taxon>
        <taxon>Verrucomicrobiia</taxon>
        <taxon>Verrucomicrobiales</taxon>
        <taxon>Verrucomicrobiaceae</taxon>
        <taxon>Sulfuriroseicoccus</taxon>
    </lineage>
</organism>
<reference evidence="1 2" key="1">
    <citation type="submission" date="2020-12" db="EMBL/GenBank/DDBJ databases">
        <title>Sulforoseuscoccus oceanibium gen. nov., sp. nov., a representative of the phylum Verrucomicrobia with special cytoplasmic membrane, and proposal of Sulforoseuscoccusaceae fam. nov.</title>
        <authorList>
            <person name="Xi F."/>
        </authorList>
    </citation>
    <scope>NUCLEOTIDE SEQUENCE [LARGE SCALE GENOMIC DNA]</scope>
    <source>
        <strain evidence="1 2">T37</strain>
    </source>
</reference>
<gene>
    <name evidence="1" type="ORF">G3M56_009470</name>
</gene>
<sequence>MKLRSTVPFDPTPENPKKSWVKYAWPAPLGWACYLGVWAVIHFGGMRAFMATHVFFEVGLVLALIASVHYSIKLAFDGRATAPRWVFFVNLSFGPLIIAILVLRGIHSWLVGG</sequence>
<dbReference type="AlphaFoldDB" id="A0A6B3LAD2"/>